<dbReference type="InterPro" id="IPR017930">
    <property type="entry name" value="Myb_dom"/>
</dbReference>
<dbReference type="InterPro" id="IPR001005">
    <property type="entry name" value="SANT/Myb"/>
</dbReference>
<dbReference type="AlphaFoldDB" id="A0A8T0IH62"/>
<protein>
    <submittedName>
        <fullName evidence="4">Uncharacterized protein</fullName>
    </submittedName>
</protein>
<feature type="domain" description="HTH myb-type" evidence="3">
    <location>
        <begin position="109"/>
        <end position="157"/>
    </location>
</feature>
<evidence type="ECO:0000259" key="3">
    <source>
        <dbReference type="PROSITE" id="PS51294"/>
    </source>
</evidence>
<dbReference type="EMBL" id="CM026423">
    <property type="protein sequence ID" value="KAG0582157.1"/>
    <property type="molecule type" value="Genomic_DNA"/>
</dbReference>
<dbReference type="GO" id="GO:0005634">
    <property type="term" value="C:nucleus"/>
    <property type="evidence" value="ECO:0007669"/>
    <property type="project" value="TreeGrafter"/>
</dbReference>
<feature type="domain" description="Myb-like" evidence="2">
    <location>
        <begin position="157"/>
        <end position="204"/>
    </location>
</feature>
<accession>A0A8T0IH62</accession>
<dbReference type="GO" id="GO:0000978">
    <property type="term" value="F:RNA polymerase II cis-regulatory region sequence-specific DNA binding"/>
    <property type="evidence" value="ECO:0007669"/>
    <property type="project" value="TreeGrafter"/>
</dbReference>
<feature type="compositionally biased region" description="Polar residues" evidence="1">
    <location>
        <begin position="95"/>
        <end position="111"/>
    </location>
</feature>
<evidence type="ECO:0000313" key="4">
    <source>
        <dbReference type="EMBL" id="KAG0582157.1"/>
    </source>
</evidence>
<feature type="domain" description="Myb-like" evidence="2">
    <location>
        <begin position="108"/>
        <end position="153"/>
    </location>
</feature>
<name>A0A8T0IH62_CERPU</name>
<dbReference type="PROSITE" id="PS51294">
    <property type="entry name" value="HTH_MYB"/>
    <property type="match status" value="2"/>
</dbReference>
<proteinExistence type="predicted"/>
<dbReference type="GO" id="GO:0000981">
    <property type="term" value="F:DNA-binding transcription factor activity, RNA polymerase II-specific"/>
    <property type="evidence" value="ECO:0007669"/>
    <property type="project" value="TreeGrafter"/>
</dbReference>
<dbReference type="PANTHER" id="PTHR45614">
    <property type="entry name" value="MYB PROTEIN-RELATED"/>
    <property type="match status" value="1"/>
</dbReference>
<comment type="caution">
    <text evidence="4">The sequence shown here is derived from an EMBL/GenBank/DDBJ whole genome shotgun (WGS) entry which is preliminary data.</text>
</comment>
<evidence type="ECO:0000259" key="2">
    <source>
        <dbReference type="PROSITE" id="PS50090"/>
    </source>
</evidence>
<dbReference type="SMART" id="SM00717">
    <property type="entry name" value="SANT"/>
    <property type="match status" value="2"/>
</dbReference>
<gene>
    <name evidence="4" type="ORF">KC19_3G038200</name>
</gene>
<dbReference type="SUPFAM" id="SSF46689">
    <property type="entry name" value="Homeodomain-like"/>
    <property type="match status" value="1"/>
</dbReference>
<dbReference type="PANTHER" id="PTHR45614:SF76">
    <property type="entry name" value="TRANSCRIPTION FACTOR MYB124"/>
    <property type="match status" value="1"/>
</dbReference>
<reference evidence="4" key="1">
    <citation type="submission" date="2020-06" db="EMBL/GenBank/DDBJ databases">
        <title>WGS assembly of Ceratodon purpureus strain R40.</title>
        <authorList>
            <person name="Carey S.B."/>
            <person name="Jenkins J."/>
            <person name="Shu S."/>
            <person name="Lovell J.T."/>
            <person name="Sreedasyam A."/>
            <person name="Maumus F."/>
            <person name="Tiley G.P."/>
            <person name="Fernandez-Pozo N."/>
            <person name="Barry K."/>
            <person name="Chen C."/>
            <person name="Wang M."/>
            <person name="Lipzen A."/>
            <person name="Daum C."/>
            <person name="Saski C.A."/>
            <person name="Payton A.C."/>
            <person name="Mcbreen J.C."/>
            <person name="Conrad R.E."/>
            <person name="Kollar L.M."/>
            <person name="Olsson S."/>
            <person name="Huttunen S."/>
            <person name="Landis J.B."/>
            <person name="Wickett N.J."/>
            <person name="Johnson M.G."/>
            <person name="Rensing S.A."/>
            <person name="Grimwood J."/>
            <person name="Schmutz J."/>
            <person name="Mcdaniel S.F."/>
        </authorList>
    </citation>
    <scope>NUCLEOTIDE SEQUENCE</scope>
    <source>
        <strain evidence="4">R40</strain>
    </source>
</reference>
<dbReference type="CDD" id="cd00167">
    <property type="entry name" value="SANT"/>
    <property type="match status" value="2"/>
</dbReference>
<dbReference type="Proteomes" id="UP000822688">
    <property type="component" value="Chromosome 3"/>
</dbReference>
<dbReference type="Gene3D" id="1.10.10.60">
    <property type="entry name" value="Homeodomain-like"/>
    <property type="match status" value="2"/>
</dbReference>
<keyword evidence="5" id="KW-1185">Reference proteome</keyword>
<dbReference type="InterPro" id="IPR009057">
    <property type="entry name" value="Homeodomain-like_sf"/>
</dbReference>
<dbReference type="InterPro" id="IPR050560">
    <property type="entry name" value="MYB_TF"/>
</dbReference>
<feature type="region of interest" description="Disordered" evidence="1">
    <location>
        <begin position="87"/>
        <end position="114"/>
    </location>
</feature>
<dbReference type="PROSITE" id="PS50090">
    <property type="entry name" value="MYB_LIKE"/>
    <property type="match status" value="2"/>
</dbReference>
<evidence type="ECO:0000313" key="5">
    <source>
        <dbReference type="Proteomes" id="UP000822688"/>
    </source>
</evidence>
<sequence length="271" mass="30474">MMFPCSTNQKFEYPCQSSMASSDVVILRDSSSNTQPHILSPPYLCHGGLNGRVRMQESMCTKPAVPSSTLSALPLLGLGLGHGCGASSSPATPLDSPTQSEHSTEPPSTFSEQEDEILRELVKRHGTKKWHIISAKMQKKTPRECRKRWRTYLHMCMNKSSWSAEEDRLLLQGHNAFGNRWTEIAKMVPGRTDNAVKNRYNALCTKRSHPVAKASNGHLTAPGVKHHLVESWNDVNSHQYEHDVKRARRIAQDEEERFLQIHCPSHLSSII</sequence>
<organism evidence="4 5">
    <name type="scientific">Ceratodon purpureus</name>
    <name type="common">Fire moss</name>
    <name type="synonym">Dicranum purpureum</name>
    <dbReference type="NCBI Taxonomy" id="3225"/>
    <lineage>
        <taxon>Eukaryota</taxon>
        <taxon>Viridiplantae</taxon>
        <taxon>Streptophyta</taxon>
        <taxon>Embryophyta</taxon>
        <taxon>Bryophyta</taxon>
        <taxon>Bryophytina</taxon>
        <taxon>Bryopsida</taxon>
        <taxon>Dicranidae</taxon>
        <taxon>Pseudoditrichales</taxon>
        <taxon>Ditrichaceae</taxon>
        <taxon>Ceratodon</taxon>
    </lineage>
</organism>
<dbReference type="Pfam" id="PF00249">
    <property type="entry name" value="Myb_DNA-binding"/>
    <property type="match status" value="2"/>
</dbReference>
<feature type="domain" description="HTH myb-type" evidence="3">
    <location>
        <begin position="158"/>
        <end position="208"/>
    </location>
</feature>
<evidence type="ECO:0000256" key="1">
    <source>
        <dbReference type="SAM" id="MobiDB-lite"/>
    </source>
</evidence>